<organism evidence="1 2">
    <name type="scientific">Clathrus columnatus</name>
    <dbReference type="NCBI Taxonomy" id="1419009"/>
    <lineage>
        <taxon>Eukaryota</taxon>
        <taxon>Fungi</taxon>
        <taxon>Dikarya</taxon>
        <taxon>Basidiomycota</taxon>
        <taxon>Agaricomycotina</taxon>
        <taxon>Agaricomycetes</taxon>
        <taxon>Phallomycetidae</taxon>
        <taxon>Phallales</taxon>
        <taxon>Clathraceae</taxon>
        <taxon>Clathrus</taxon>
    </lineage>
</organism>
<evidence type="ECO:0000313" key="1">
    <source>
        <dbReference type="EMBL" id="GJJ16181.1"/>
    </source>
</evidence>
<evidence type="ECO:0000313" key="2">
    <source>
        <dbReference type="Proteomes" id="UP001050691"/>
    </source>
</evidence>
<comment type="caution">
    <text evidence="1">The sequence shown here is derived from an EMBL/GenBank/DDBJ whole genome shotgun (WGS) entry which is preliminary data.</text>
</comment>
<keyword evidence="2" id="KW-1185">Reference proteome</keyword>
<dbReference type="AlphaFoldDB" id="A0AAV5ATS6"/>
<gene>
    <name evidence="1" type="ORF">Clacol_010461</name>
</gene>
<proteinExistence type="predicted"/>
<reference evidence="1" key="1">
    <citation type="submission" date="2021-10" db="EMBL/GenBank/DDBJ databases">
        <title>De novo Genome Assembly of Clathrus columnatus (Basidiomycota, Fungi) Using Illumina and Nanopore Sequence Data.</title>
        <authorList>
            <person name="Ogiso-Tanaka E."/>
            <person name="Itagaki H."/>
            <person name="Hosoya T."/>
            <person name="Hosaka K."/>
        </authorList>
    </citation>
    <scope>NUCLEOTIDE SEQUENCE</scope>
    <source>
        <strain evidence="1">MO-923</strain>
    </source>
</reference>
<dbReference type="Proteomes" id="UP001050691">
    <property type="component" value="Unassembled WGS sequence"/>
</dbReference>
<protein>
    <submittedName>
        <fullName evidence="1">Uncharacterized protein</fullName>
    </submittedName>
</protein>
<accession>A0AAV5ATS6</accession>
<sequence>MNAIHGSSPPHITWGLINRGYRSHNARQVLFGKYGNYDSLQWIFDDFPASDLDYPNEFYLPFGDFLEQTLTMIPILNLYIGKATNLVQIVLDDIRSSFLNQTEIESLSMALRGATTVHSLIVLSTISLQTLCDLLSDGDLVPNLERLSYTAIYHVDDDEFSYILNSLRKLKERHGTRTRGLEIELKGFRSIQSQDLEEIEKLGCIRQEKIAKDRFDFFISIVGSLIGE</sequence>
<dbReference type="EMBL" id="BPWL01000013">
    <property type="protein sequence ID" value="GJJ16181.1"/>
    <property type="molecule type" value="Genomic_DNA"/>
</dbReference>
<name>A0AAV5ATS6_9AGAM</name>